<dbReference type="RefSeq" id="WP_010758969.1">
    <property type="nucleotide sequence ID" value="NZ_ASWD01000005.1"/>
</dbReference>
<keyword evidence="2" id="KW-1185">Reference proteome</keyword>
<dbReference type="AlphaFoldDB" id="R2S3T9"/>
<protein>
    <submittedName>
        <fullName evidence="1">Uncharacterized protein</fullName>
    </submittedName>
</protein>
<comment type="caution">
    <text evidence="1">The sequence shown here is derived from an EMBL/GenBank/DDBJ whole genome shotgun (WGS) entry which is preliminary data.</text>
</comment>
<dbReference type="PATRIC" id="fig|1158607.3.peg.4004"/>
<organism evidence="1 2">
    <name type="scientific">Enterococcus pallens ATCC BAA-351</name>
    <dbReference type="NCBI Taxonomy" id="1158607"/>
    <lineage>
        <taxon>Bacteria</taxon>
        <taxon>Bacillati</taxon>
        <taxon>Bacillota</taxon>
        <taxon>Bacilli</taxon>
        <taxon>Lactobacillales</taxon>
        <taxon>Enterococcaceae</taxon>
        <taxon>Enterococcus</taxon>
    </lineage>
</organism>
<gene>
    <name evidence="1" type="ORF">UAU_04024</name>
</gene>
<dbReference type="EMBL" id="AJAQ01000036">
    <property type="protein sequence ID" value="EOH90195.1"/>
    <property type="molecule type" value="Genomic_DNA"/>
</dbReference>
<sequence>MEAYKETRQMTDHQIDTIILAAFAAKQQVTITQTNGKQYSCFYLLIFDQDGFSLTTSYIWWKDIQFVQPDSEFYTEWADVLNNYVSEINSKPI</sequence>
<accession>R2S3T9</accession>
<name>R2S3T9_9ENTE</name>
<dbReference type="HOGENOM" id="CLU_2395184_0_0_9"/>
<proteinExistence type="predicted"/>
<reference evidence="1 2" key="1">
    <citation type="submission" date="2013-02" db="EMBL/GenBank/DDBJ databases">
        <title>The Genome Sequence of Enterococcus pallens BAA-351.</title>
        <authorList>
            <consortium name="The Broad Institute Genome Sequencing Platform"/>
            <consortium name="The Broad Institute Genome Sequencing Center for Infectious Disease"/>
            <person name="Earl A.M."/>
            <person name="Gilmore M.S."/>
            <person name="Lebreton F."/>
            <person name="Walker B."/>
            <person name="Young S.K."/>
            <person name="Zeng Q."/>
            <person name="Gargeya S."/>
            <person name="Fitzgerald M."/>
            <person name="Haas B."/>
            <person name="Abouelleil A."/>
            <person name="Alvarado L."/>
            <person name="Arachchi H.M."/>
            <person name="Berlin A.M."/>
            <person name="Chapman S.B."/>
            <person name="Dewar J."/>
            <person name="Goldberg J."/>
            <person name="Griggs A."/>
            <person name="Gujja S."/>
            <person name="Hansen M."/>
            <person name="Howarth C."/>
            <person name="Imamovic A."/>
            <person name="Larimer J."/>
            <person name="McCowan C."/>
            <person name="Murphy C."/>
            <person name="Neiman D."/>
            <person name="Pearson M."/>
            <person name="Priest M."/>
            <person name="Roberts A."/>
            <person name="Saif S."/>
            <person name="Shea T."/>
            <person name="Sisk P."/>
            <person name="Sykes S."/>
            <person name="Wortman J."/>
            <person name="Nusbaum C."/>
            <person name="Birren B."/>
        </authorList>
    </citation>
    <scope>NUCLEOTIDE SEQUENCE [LARGE SCALE GENOMIC DNA]</scope>
    <source>
        <strain evidence="1 2">ATCC BAA-351</strain>
    </source>
</reference>
<evidence type="ECO:0000313" key="2">
    <source>
        <dbReference type="Proteomes" id="UP000013782"/>
    </source>
</evidence>
<evidence type="ECO:0000313" key="1">
    <source>
        <dbReference type="EMBL" id="EOH90195.1"/>
    </source>
</evidence>
<dbReference type="Proteomes" id="UP000013782">
    <property type="component" value="Unassembled WGS sequence"/>
</dbReference>